<dbReference type="CDD" id="cd03674">
    <property type="entry name" value="NUDIX_Hydrolase"/>
    <property type="match status" value="1"/>
</dbReference>
<name>A0A1I0RP81_9BACT</name>
<feature type="domain" description="Nudix hydrolase" evidence="1">
    <location>
        <begin position="45"/>
        <end position="178"/>
    </location>
</feature>
<dbReference type="RefSeq" id="WP_090261045.1">
    <property type="nucleotide sequence ID" value="NZ_FOIR01000005.1"/>
</dbReference>
<evidence type="ECO:0000313" key="2">
    <source>
        <dbReference type="EMBL" id="SEW43062.1"/>
    </source>
</evidence>
<reference evidence="3" key="1">
    <citation type="submission" date="2016-10" db="EMBL/GenBank/DDBJ databases">
        <authorList>
            <person name="Varghese N."/>
            <person name="Submissions S."/>
        </authorList>
    </citation>
    <scope>NUCLEOTIDE SEQUENCE [LARGE SCALE GENOMIC DNA]</scope>
    <source>
        <strain evidence="3">CGMCC 1.12402</strain>
    </source>
</reference>
<dbReference type="PROSITE" id="PS51462">
    <property type="entry name" value="NUDIX"/>
    <property type="match status" value="1"/>
</dbReference>
<protein>
    <submittedName>
        <fullName evidence="2">8-oxo-dGTP pyrophosphatase MutT, NUDIX family</fullName>
    </submittedName>
</protein>
<dbReference type="Proteomes" id="UP000199437">
    <property type="component" value="Unassembled WGS sequence"/>
</dbReference>
<dbReference type="InterPro" id="IPR015797">
    <property type="entry name" value="NUDIX_hydrolase-like_dom_sf"/>
</dbReference>
<dbReference type="InterPro" id="IPR000086">
    <property type="entry name" value="NUDIX_hydrolase_dom"/>
</dbReference>
<organism evidence="2 3">
    <name type="scientific">Roseivirga pacifica</name>
    <dbReference type="NCBI Taxonomy" id="1267423"/>
    <lineage>
        <taxon>Bacteria</taxon>
        <taxon>Pseudomonadati</taxon>
        <taxon>Bacteroidota</taxon>
        <taxon>Cytophagia</taxon>
        <taxon>Cytophagales</taxon>
        <taxon>Roseivirgaceae</taxon>
        <taxon>Roseivirga</taxon>
    </lineage>
</organism>
<dbReference type="SUPFAM" id="SSF55811">
    <property type="entry name" value="Nudix"/>
    <property type="match status" value="1"/>
</dbReference>
<dbReference type="EMBL" id="FOIR01000005">
    <property type="protein sequence ID" value="SEW43062.1"/>
    <property type="molecule type" value="Genomic_DNA"/>
</dbReference>
<accession>A0A1I0RP81</accession>
<dbReference type="OrthoDB" id="9787880at2"/>
<dbReference type="GeneID" id="99988590"/>
<keyword evidence="3" id="KW-1185">Reference proteome</keyword>
<sequence length="187" mass="21275">MDSEKKALLELIKNYKPADENEQAFKLKMIDLLAYENCFERSLLHAHFTASAWVVDERREHALLLHHAKLDKWLQLGGHADGDANLLRVAQKELEEESGATGFTLLSTEIFDLDIHNIPERKGIPTHDHYDVRFCFKGSLLNTLNKNHESKDLAWIPLAEITKLCNGNDSIMRMVNKTLANNGNLSV</sequence>
<evidence type="ECO:0000313" key="3">
    <source>
        <dbReference type="Proteomes" id="UP000199437"/>
    </source>
</evidence>
<dbReference type="Pfam" id="PF00293">
    <property type="entry name" value="NUDIX"/>
    <property type="match status" value="1"/>
</dbReference>
<evidence type="ECO:0000259" key="1">
    <source>
        <dbReference type="PROSITE" id="PS51462"/>
    </source>
</evidence>
<dbReference type="STRING" id="1267423.SAMN05216290_3924"/>
<dbReference type="Gene3D" id="3.90.79.10">
    <property type="entry name" value="Nucleoside Triphosphate Pyrophosphohydrolase"/>
    <property type="match status" value="1"/>
</dbReference>
<proteinExistence type="predicted"/>
<gene>
    <name evidence="2" type="ORF">SAMN05216290_3924</name>
</gene>
<dbReference type="AlphaFoldDB" id="A0A1I0RP81"/>